<sequence length="361" mass="39285">MPVKREMMVRKDALEQTAINETIAPEPKDGEVLLAIEAFALTANNVTYAVVGEQVKYWYFFPAPEGWGIVPVWGHARVTASRHPDIAVGERVYGYLPMATHLIVAPGKVSAGLFRDMTTHRQPMAAVYNQYRRLAADPAHDPAREDARMLFEPLFLTSFLIDDQLRRQDWHGTGSVILTSASSKTAMGLAHVARASSPGIRRIGLTSESNIAFVEQTGLYDQVVAYDAFDALEVAGTAVLVDFAGNAGVLADVHARLADRLVHILKVGVTHHDEGGADAGVATAGPKPVWFFAPDAAATLIGAIGQDGFQTAVAERWHAFVIDADGWVTVDRQSGGEAMQRVWRDQVAGRAKPDIGYVMRW</sequence>
<organism evidence="1 2">
    <name type="scientific">Sphingomonas alpina</name>
    <dbReference type="NCBI Taxonomy" id="653931"/>
    <lineage>
        <taxon>Bacteria</taxon>
        <taxon>Pseudomonadati</taxon>
        <taxon>Pseudomonadota</taxon>
        <taxon>Alphaproteobacteria</taxon>
        <taxon>Sphingomonadales</taxon>
        <taxon>Sphingomonadaceae</taxon>
        <taxon>Sphingomonas</taxon>
    </lineage>
</organism>
<dbReference type="SUPFAM" id="SSF50129">
    <property type="entry name" value="GroES-like"/>
    <property type="match status" value="1"/>
</dbReference>
<dbReference type="Pfam" id="PF11017">
    <property type="entry name" value="DUF2855"/>
    <property type="match status" value="1"/>
</dbReference>
<dbReference type="InterPro" id="IPR021276">
    <property type="entry name" value="DUF2855"/>
</dbReference>
<dbReference type="EMBL" id="CP061038">
    <property type="protein sequence ID" value="QNQ09716.1"/>
    <property type="molecule type" value="Genomic_DNA"/>
</dbReference>
<dbReference type="RefSeq" id="WP_187762025.1">
    <property type="nucleotide sequence ID" value="NZ_CP061038.1"/>
</dbReference>
<evidence type="ECO:0000313" key="2">
    <source>
        <dbReference type="Proteomes" id="UP000516148"/>
    </source>
</evidence>
<dbReference type="Gene3D" id="3.90.180.10">
    <property type="entry name" value="Medium-chain alcohol dehydrogenases, catalytic domain"/>
    <property type="match status" value="1"/>
</dbReference>
<dbReference type="AlphaFoldDB" id="A0A7H0LJ63"/>
<evidence type="ECO:0000313" key="1">
    <source>
        <dbReference type="EMBL" id="QNQ09716.1"/>
    </source>
</evidence>
<dbReference type="Proteomes" id="UP000516148">
    <property type="component" value="Chromosome"/>
</dbReference>
<dbReference type="KEGG" id="spap:H3Z74_00150"/>
<dbReference type="InterPro" id="IPR011032">
    <property type="entry name" value="GroES-like_sf"/>
</dbReference>
<reference evidence="1 2" key="1">
    <citation type="submission" date="2020-09" db="EMBL/GenBank/DDBJ databases">
        <title>Sphingomonas sp., a new species isolated from pork steak.</title>
        <authorList>
            <person name="Heidler von Heilborn D."/>
        </authorList>
    </citation>
    <scope>NUCLEOTIDE SEQUENCE [LARGE SCALE GENOMIC DNA]</scope>
    <source>
        <strain evidence="2">S8-3T</strain>
    </source>
</reference>
<proteinExistence type="predicted"/>
<keyword evidence="2" id="KW-1185">Reference proteome</keyword>
<protein>
    <submittedName>
        <fullName evidence="1">DUF2855 family protein</fullName>
    </submittedName>
</protein>
<gene>
    <name evidence="1" type="ORF">H3Z74_00150</name>
</gene>
<name>A0A7H0LJ63_9SPHN</name>
<accession>A0A7H0LJ63</accession>